<dbReference type="PROSITE" id="PS50928">
    <property type="entry name" value="ABC_TM1"/>
    <property type="match status" value="1"/>
</dbReference>
<evidence type="ECO:0000259" key="8">
    <source>
        <dbReference type="PROSITE" id="PS50928"/>
    </source>
</evidence>
<dbReference type="EMBL" id="JBHSEP010000002">
    <property type="protein sequence ID" value="MFC4597541.1"/>
    <property type="molecule type" value="Genomic_DNA"/>
</dbReference>
<feature type="transmembrane region" description="Helical" evidence="7">
    <location>
        <begin position="160"/>
        <end position="183"/>
    </location>
</feature>
<evidence type="ECO:0000256" key="2">
    <source>
        <dbReference type="ARBA" id="ARBA00022448"/>
    </source>
</evidence>
<evidence type="ECO:0000256" key="3">
    <source>
        <dbReference type="ARBA" id="ARBA00022475"/>
    </source>
</evidence>
<organism evidence="9 10">
    <name type="scientific">Cohnella hongkongensis</name>
    <dbReference type="NCBI Taxonomy" id="178337"/>
    <lineage>
        <taxon>Bacteria</taxon>
        <taxon>Bacillati</taxon>
        <taxon>Bacillota</taxon>
        <taxon>Bacilli</taxon>
        <taxon>Bacillales</taxon>
        <taxon>Paenibacillaceae</taxon>
        <taxon>Cohnella</taxon>
    </lineage>
</organism>
<gene>
    <name evidence="9" type="ORF">ACFO3S_04775</name>
</gene>
<accession>A0ABV9F9Y4</accession>
<feature type="transmembrane region" description="Helical" evidence="7">
    <location>
        <begin position="73"/>
        <end position="99"/>
    </location>
</feature>
<keyword evidence="5 7" id="KW-1133">Transmembrane helix</keyword>
<dbReference type="Proteomes" id="UP001596028">
    <property type="component" value="Unassembled WGS sequence"/>
</dbReference>
<dbReference type="CDD" id="cd06261">
    <property type="entry name" value="TM_PBP2"/>
    <property type="match status" value="1"/>
</dbReference>
<proteinExistence type="inferred from homology"/>
<keyword evidence="10" id="KW-1185">Reference proteome</keyword>
<dbReference type="PANTHER" id="PTHR30193">
    <property type="entry name" value="ABC TRANSPORTER PERMEASE PROTEIN"/>
    <property type="match status" value="1"/>
</dbReference>
<evidence type="ECO:0000256" key="6">
    <source>
        <dbReference type="ARBA" id="ARBA00023136"/>
    </source>
</evidence>
<feature type="transmembrane region" description="Helical" evidence="7">
    <location>
        <begin position="204"/>
        <end position="229"/>
    </location>
</feature>
<feature type="transmembrane region" description="Helical" evidence="7">
    <location>
        <begin position="12"/>
        <end position="40"/>
    </location>
</feature>
<dbReference type="RefSeq" id="WP_378092840.1">
    <property type="nucleotide sequence ID" value="NZ_JBHSEP010000002.1"/>
</dbReference>
<feature type="transmembrane region" description="Helical" evidence="7">
    <location>
        <begin position="111"/>
        <end position="131"/>
    </location>
</feature>
<evidence type="ECO:0000256" key="7">
    <source>
        <dbReference type="RuleBase" id="RU363032"/>
    </source>
</evidence>
<comment type="caution">
    <text evidence="9">The sequence shown here is derived from an EMBL/GenBank/DDBJ whole genome shotgun (WGS) entry which is preliminary data.</text>
</comment>
<evidence type="ECO:0000256" key="1">
    <source>
        <dbReference type="ARBA" id="ARBA00004651"/>
    </source>
</evidence>
<name>A0ABV9F9Y4_9BACL</name>
<dbReference type="PANTHER" id="PTHR30193:SF41">
    <property type="entry name" value="DIACETYLCHITOBIOSE UPTAKE SYSTEM PERMEASE PROTEIN NGCF"/>
    <property type="match status" value="1"/>
</dbReference>
<comment type="similarity">
    <text evidence="7">Belongs to the binding-protein-dependent transport system permease family.</text>
</comment>
<evidence type="ECO:0000256" key="4">
    <source>
        <dbReference type="ARBA" id="ARBA00022692"/>
    </source>
</evidence>
<dbReference type="InterPro" id="IPR035906">
    <property type="entry name" value="MetI-like_sf"/>
</dbReference>
<sequence length="296" mass="33302">MPVSGYKARIKLFHDAVFIGPALLFFIAMTLLPFLFGFYYSLTSWNGVSGHADWVGFDNFVRLFTQDDRFGQAFWFTFRFMLISLLLSNLIGFSFALALTRNLKLTNVFRVSFFMPNILAGLLLGFIWQFIFLRGFPSIGEATGWSFFQLSWLGDASTGFWGMVIVFVWQISGYLMVIYISALQNVDSSVLEAARIDGAGGLRSLTRIVLPLIMPSITVCLFLSLSISFKVFDLNLSLTNGGPFHSTESVTMNIYNEAFQNNRYGLGSAKAVIFFLVVSAITLLQVTLTKRREVQM</sequence>
<comment type="subcellular location">
    <subcellularLocation>
        <location evidence="1 7">Cell membrane</location>
        <topology evidence="1 7">Multi-pass membrane protein</topology>
    </subcellularLocation>
</comment>
<feature type="transmembrane region" description="Helical" evidence="7">
    <location>
        <begin position="271"/>
        <end position="288"/>
    </location>
</feature>
<evidence type="ECO:0000256" key="5">
    <source>
        <dbReference type="ARBA" id="ARBA00022989"/>
    </source>
</evidence>
<keyword evidence="3" id="KW-1003">Cell membrane</keyword>
<dbReference type="Gene3D" id="1.10.3720.10">
    <property type="entry name" value="MetI-like"/>
    <property type="match status" value="1"/>
</dbReference>
<dbReference type="InterPro" id="IPR000515">
    <property type="entry name" value="MetI-like"/>
</dbReference>
<keyword evidence="6 7" id="KW-0472">Membrane</keyword>
<dbReference type="Pfam" id="PF00528">
    <property type="entry name" value="BPD_transp_1"/>
    <property type="match status" value="1"/>
</dbReference>
<keyword evidence="2 7" id="KW-0813">Transport</keyword>
<dbReference type="SUPFAM" id="SSF161098">
    <property type="entry name" value="MetI-like"/>
    <property type="match status" value="1"/>
</dbReference>
<keyword evidence="4 7" id="KW-0812">Transmembrane</keyword>
<dbReference type="InterPro" id="IPR051393">
    <property type="entry name" value="ABC_transporter_permease"/>
</dbReference>
<evidence type="ECO:0000313" key="10">
    <source>
        <dbReference type="Proteomes" id="UP001596028"/>
    </source>
</evidence>
<protein>
    <submittedName>
        <fullName evidence="9">Carbohydrate ABC transporter permease</fullName>
    </submittedName>
</protein>
<evidence type="ECO:0000313" key="9">
    <source>
        <dbReference type="EMBL" id="MFC4597541.1"/>
    </source>
</evidence>
<reference evidence="10" key="1">
    <citation type="journal article" date="2019" name="Int. J. Syst. Evol. Microbiol.">
        <title>The Global Catalogue of Microorganisms (GCM) 10K type strain sequencing project: providing services to taxonomists for standard genome sequencing and annotation.</title>
        <authorList>
            <consortium name="The Broad Institute Genomics Platform"/>
            <consortium name="The Broad Institute Genome Sequencing Center for Infectious Disease"/>
            <person name="Wu L."/>
            <person name="Ma J."/>
        </authorList>
    </citation>
    <scope>NUCLEOTIDE SEQUENCE [LARGE SCALE GENOMIC DNA]</scope>
    <source>
        <strain evidence="10">CCUG 49571</strain>
    </source>
</reference>
<feature type="domain" description="ABC transmembrane type-1" evidence="8">
    <location>
        <begin position="74"/>
        <end position="285"/>
    </location>
</feature>